<dbReference type="Gene3D" id="3.60.15.10">
    <property type="entry name" value="Ribonuclease Z/Hydroxyacylglutathione hydrolase-like"/>
    <property type="match status" value="1"/>
</dbReference>
<accession>C6LKW7</accession>
<feature type="domain" description="Metallo-beta-lactamase" evidence="1">
    <location>
        <begin position="27"/>
        <end position="73"/>
    </location>
</feature>
<dbReference type="InterPro" id="IPR036866">
    <property type="entry name" value="RibonucZ/Hydroxyglut_hydro"/>
</dbReference>
<evidence type="ECO:0000313" key="2">
    <source>
        <dbReference type="EMBL" id="EET58715.1"/>
    </source>
</evidence>
<organism evidence="2 3">
    <name type="scientific">Marvinbryantia formatexigens DSM 14469</name>
    <dbReference type="NCBI Taxonomy" id="478749"/>
    <lineage>
        <taxon>Bacteria</taxon>
        <taxon>Bacillati</taxon>
        <taxon>Bacillota</taxon>
        <taxon>Clostridia</taxon>
        <taxon>Lachnospirales</taxon>
        <taxon>Lachnospiraceae</taxon>
        <taxon>Marvinbryantia</taxon>
    </lineage>
</organism>
<dbReference type="EMBL" id="ACCL02000026">
    <property type="protein sequence ID" value="EET58715.1"/>
    <property type="molecule type" value="Genomic_DNA"/>
</dbReference>
<protein>
    <recommendedName>
        <fullName evidence="1">Metallo-beta-lactamase domain-containing protein</fullName>
    </recommendedName>
</protein>
<reference evidence="2" key="1">
    <citation type="submission" date="2009-07" db="EMBL/GenBank/DDBJ databases">
        <authorList>
            <person name="Weinstock G."/>
            <person name="Sodergren E."/>
            <person name="Clifton S."/>
            <person name="Fulton L."/>
            <person name="Fulton B."/>
            <person name="Courtney L."/>
            <person name="Fronick C."/>
            <person name="Harrison M."/>
            <person name="Strong C."/>
            <person name="Farmer C."/>
            <person name="Delahaunty K."/>
            <person name="Markovic C."/>
            <person name="Hall O."/>
            <person name="Minx P."/>
            <person name="Tomlinson C."/>
            <person name="Mitreva M."/>
            <person name="Nelson J."/>
            <person name="Hou S."/>
            <person name="Wollam A."/>
            <person name="Pepin K.H."/>
            <person name="Johnson M."/>
            <person name="Bhonagiri V."/>
            <person name="Nash W.E."/>
            <person name="Warren W."/>
            <person name="Chinwalla A."/>
            <person name="Mardis E.R."/>
            <person name="Wilson R.K."/>
        </authorList>
    </citation>
    <scope>NUCLEOTIDE SEQUENCE [LARGE SCALE GENOMIC DNA]</scope>
    <source>
        <strain evidence="2">DSM 14469</strain>
    </source>
</reference>
<dbReference type="SUPFAM" id="SSF56281">
    <property type="entry name" value="Metallo-hydrolase/oxidoreductase"/>
    <property type="match status" value="1"/>
</dbReference>
<dbReference type="Pfam" id="PF00753">
    <property type="entry name" value="Lactamase_B"/>
    <property type="match status" value="1"/>
</dbReference>
<dbReference type="eggNOG" id="COG2333">
    <property type="taxonomic scope" value="Bacteria"/>
</dbReference>
<dbReference type="InterPro" id="IPR001279">
    <property type="entry name" value="Metallo-B-lactamas"/>
</dbReference>
<gene>
    <name evidence="2" type="ORF">BRYFOR_09314</name>
</gene>
<dbReference type="Proteomes" id="UP000005561">
    <property type="component" value="Unassembled WGS sequence"/>
</dbReference>
<evidence type="ECO:0000313" key="3">
    <source>
        <dbReference type="Proteomes" id="UP000005561"/>
    </source>
</evidence>
<dbReference type="PANTHER" id="PTHR30619">
    <property type="entry name" value="DNA INTERNALIZATION/COMPETENCE PROTEIN COMEC/REC2"/>
    <property type="match status" value="1"/>
</dbReference>
<comment type="caution">
    <text evidence="2">The sequence shown here is derived from an EMBL/GenBank/DDBJ whole genome shotgun (WGS) entry which is preliminary data.</text>
</comment>
<name>C6LKW7_9FIRM</name>
<dbReference type="PANTHER" id="PTHR30619:SF1">
    <property type="entry name" value="RECOMBINATION PROTEIN 2"/>
    <property type="match status" value="1"/>
</dbReference>
<dbReference type="STRING" id="168384.SAMN05660368_04253"/>
<evidence type="ECO:0000259" key="1">
    <source>
        <dbReference type="Pfam" id="PF00753"/>
    </source>
</evidence>
<proteinExistence type="predicted"/>
<dbReference type="InterPro" id="IPR052159">
    <property type="entry name" value="Competence_DNA_uptake"/>
</dbReference>
<sequence>MLQIFNYNAGRGDCMRLRYVGASGNFRNIIIDTGVMRFGNRLADICAEMSAAGECVDALILTHVDDDHIGGLLSNLRRNEKLPVTEVWMNHGDVISGQTELSVRQNDEVYTRLIKCGIPVKPAVVGNTFETDGAVFRILWPVESALHREKNVQDSVPLGRTSDYGYSFRELMALPIKYSDTSVNNHASIVFEFIYRDCRMLFTGDAWSADVLANIKDGNYDLVKLPHHGSVKNISEEWSGRVNCRNYIICTEGLRHPDKQTIAKLLKWYGNINIYGSVNWWSRFLTEEDQKYKVHFVEGEEILWETPV</sequence>
<dbReference type="AlphaFoldDB" id="C6LKW7"/>
<keyword evidence="3" id="KW-1185">Reference proteome</keyword>
<dbReference type="OrthoDB" id="9783680at2"/>
<dbReference type="RefSeq" id="WP_006864066.1">
    <property type="nucleotide sequence ID" value="NZ_ACCL02000026.1"/>
</dbReference>